<name>A0A0M4FKP8_9BACI</name>
<gene>
    <name evidence="2" type="ORF">AM592_12965</name>
</gene>
<dbReference type="PANTHER" id="PTHR42692:SF2">
    <property type="entry name" value="IG HYPOTHETICAL 16995"/>
    <property type="match status" value="1"/>
</dbReference>
<dbReference type="PANTHER" id="PTHR42692">
    <property type="entry name" value="NUCLEOTIDE PYROPHOSPHOHYDROLASE"/>
    <property type="match status" value="1"/>
</dbReference>
<dbReference type="EMBL" id="CP012600">
    <property type="protein sequence ID" value="ALC82391.1"/>
    <property type="molecule type" value="Genomic_DNA"/>
</dbReference>
<dbReference type="AlphaFoldDB" id="A0A0M4FKP8"/>
<keyword evidence="3" id="KW-1185">Reference proteome</keyword>
<dbReference type="InterPro" id="IPR004518">
    <property type="entry name" value="MazG-like_dom"/>
</dbReference>
<reference evidence="3" key="1">
    <citation type="submission" date="2015-08" db="EMBL/GenBank/DDBJ databases">
        <title>Genome sequencing project for genomic taxonomy and phylogenomics of Bacillus-like bacteria.</title>
        <authorList>
            <person name="Liu B."/>
            <person name="Wang J."/>
            <person name="Zhu Y."/>
            <person name="Liu G."/>
            <person name="Chen Q."/>
            <person name="Chen Z."/>
            <person name="Lan J."/>
            <person name="Che J."/>
            <person name="Ge C."/>
            <person name="Shi H."/>
            <person name="Pan Z."/>
            <person name="Liu X."/>
        </authorList>
    </citation>
    <scope>NUCLEOTIDE SEQUENCE [LARGE SCALE GENOMIC DNA]</scope>
    <source>
        <strain evidence="3">FJAT-4402</strain>
    </source>
</reference>
<dbReference type="Proteomes" id="UP000067625">
    <property type="component" value="Chromosome"/>
</dbReference>
<organism evidence="2 3">
    <name type="scientific">Bacillus gobiensis</name>
    <dbReference type="NCBI Taxonomy" id="1441095"/>
    <lineage>
        <taxon>Bacteria</taxon>
        <taxon>Bacillati</taxon>
        <taxon>Bacillota</taxon>
        <taxon>Bacilli</taxon>
        <taxon>Bacillales</taxon>
        <taxon>Bacillaceae</taxon>
        <taxon>Bacillus</taxon>
    </lineage>
</organism>
<evidence type="ECO:0000313" key="2">
    <source>
        <dbReference type="EMBL" id="ALC82391.1"/>
    </source>
</evidence>
<dbReference type="InterPro" id="IPR011411">
    <property type="entry name" value="MazG-related_YvdC"/>
</dbReference>
<dbReference type="RefSeq" id="WP_053604177.1">
    <property type="nucleotide sequence ID" value="NZ_CP012600.1"/>
</dbReference>
<dbReference type="InterPro" id="IPR047046">
    <property type="entry name" value="YpjD/YvdC"/>
</dbReference>
<protein>
    <recommendedName>
        <fullName evidence="1">NTP pyrophosphohydrolase MazG-like domain-containing protein</fullName>
    </recommendedName>
</protein>
<sequence>MQITDAEKWILSFYKQRGWTKYGPFIRTGFLMEEVGEVARAVRAYEIGRDRPDEVEQPKEKLKQELIEEMGDVIGNITLLADIYGVSLEEVIASHKEKLTKRFAEDLG</sequence>
<proteinExistence type="predicted"/>
<dbReference type="Pfam" id="PF03819">
    <property type="entry name" value="MazG"/>
    <property type="match status" value="1"/>
</dbReference>
<evidence type="ECO:0000313" key="3">
    <source>
        <dbReference type="Proteomes" id="UP000067625"/>
    </source>
</evidence>
<feature type="domain" description="NTP pyrophosphohydrolase MazG-like" evidence="1">
    <location>
        <begin position="30"/>
        <end position="102"/>
    </location>
</feature>
<dbReference type="Gene3D" id="1.10.287.1080">
    <property type="entry name" value="MazG-like"/>
    <property type="match status" value="1"/>
</dbReference>
<dbReference type="CDD" id="cd11523">
    <property type="entry name" value="NTP-PPase"/>
    <property type="match status" value="1"/>
</dbReference>
<accession>A0A0M4FKP8</accession>
<dbReference type="SUPFAM" id="SSF101386">
    <property type="entry name" value="all-alpha NTP pyrophosphatases"/>
    <property type="match status" value="1"/>
</dbReference>
<dbReference type="PIRSF" id="PIRSF036521">
    <property type="entry name" value="UCP036521_pph"/>
    <property type="match status" value="1"/>
</dbReference>
<dbReference type="STRING" id="1441095.AM592_12965"/>
<dbReference type="OrthoDB" id="2418132at2"/>
<dbReference type="PATRIC" id="fig|1441095.3.peg.2844"/>
<reference evidence="2 3" key="2">
    <citation type="journal article" date="2016" name="Int. J. Syst. Evol. Microbiol.">
        <title>Bacillus gobiensis sp. nov., isolated from a soil sample.</title>
        <authorList>
            <person name="Liu B."/>
            <person name="Liu G.H."/>
            <person name="Cetin S."/>
            <person name="Schumann P."/>
            <person name="Pan Z.Z."/>
            <person name="Chen Q.Q."/>
        </authorList>
    </citation>
    <scope>NUCLEOTIDE SEQUENCE [LARGE SCALE GENOMIC DNA]</scope>
    <source>
        <strain evidence="2 3">FJAT-4402</strain>
    </source>
</reference>
<evidence type="ECO:0000259" key="1">
    <source>
        <dbReference type="Pfam" id="PF03819"/>
    </source>
</evidence>